<gene>
    <name evidence="1" type="ORF">K466DRAFT_203729</name>
</gene>
<dbReference type="AlphaFoldDB" id="A0A5C3P805"/>
<proteinExistence type="predicted"/>
<sequence>MPCSRDGRSLCITLHVSRYLSPVFHPPCSVITVRLNHGRKCSCRRPIPGTVQIASSRPSPTVLILASNGRCCDICPVRPRVRLCTLGPHPGPCASTAGALLARRPAAL</sequence>
<reference evidence="1 2" key="1">
    <citation type="journal article" date="2019" name="Nat. Ecol. Evol.">
        <title>Megaphylogeny resolves global patterns of mushroom evolution.</title>
        <authorList>
            <person name="Varga T."/>
            <person name="Krizsan K."/>
            <person name="Foldi C."/>
            <person name="Dima B."/>
            <person name="Sanchez-Garcia M."/>
            <person name="Sanchez-Ramirez S."/>
            <person name="Szollosi G.J."/>
            <person name="Szarkandi J.G."/>
            <person name="Papp V."/>
            <person name="Albert L."/>
            <person name="Andreopoulos W."/>
            <person name="Angelini C."/>
            <person name="Antonin V."/>
            <person name="Barry K.W."/>
            <person name="Bougher N.L."/>
            <person name="Buchanan P."/>
            <person name="Buyck B."/>
            <person name="Bense V."/>
            <person name="Catcheside P."/>
            <person name="Chovatia M."/>
            <person name="Cooper J."/>
            <person name="Damon W."/>
            <person name="Desjardin D."/>
            <person name="Finy P."/>
            <person name="Geml J."/>
            <person name="Haridas S."/>
            <person name="Hughes K."/>
            <person name="Justo A."/>
            <person name="Karasinski D."/>
            <person name="Kautmanova I."/>
            <person name="Kiss B."/>
            <person name="Kocsube S."/>
            <person name="Kotiranta H."/>
            <person name="LaButti K.M."/>
            <person name="Lechner B.E."/>
            <person name="Liimatainen K."/>
            <person name="Lipzen A."/>
            <person name="Lukacs Z."/>
            <person name="Mihaltcheva S."/>
            <person name="Morgado L.N."/>
            <person name="Niskanen T."/>
            <person name="Noordeloos M.E."/>
            <person name="Ohm R.A."/>
            <person name="Ortiz-Santana B."/>
            <person name="Ovrebo C."/>
            <person name="Racz N."/>
            <person name="Riley R."/>
            <person name="Savchenko A."/>
            <person name="Shiryaev A."/>
            <person name="Soop K."/>
            <person name="Spirin V."/>
            <person name="Szebenyi C."/>
            <person name="Tomsovsky M."/>
            <person name="Tulloss R.E."/>
            <person name="Uehling J."/>
            <person name="Grigoriev I.V."/>
            <person name="Vagvolgyi C."/>
            <person name="Papp T."/>
            <person name="Martin F.M."/>
            <person name="Miettinen O."/>
            <person name="Hibbett D.S."/>
            <person name="Nagy L.G."/>
        </authorList>
    </citation>
    <scope>NUCLEOTIDE SEQUENCE [LARGE SCALE GENOMIC DNA]</scope>
    <source>
        <strain evidence="1 2">HHB13444</strain>
    </source>
</reference>
<dbReference type="Proteomes" id="UP000308197">
    <property type="component" value="Unassembled WGS sequence"/>
</dbReference>
<accession>A0A5C3P805</accession>
<name>A0A5C3P805_9APHY</name>
<evidence type="ECO:0000313" key="2">
    <source>
        <dbReference type="Proteomes" id="UP000308197"/>
    </source>
</evidence>
<protein>
    <submittedName>
        <fullName evidence="1">Uncharacterized protein</fullName>
    </submittedName>
</protein>
<keyword evidence="2" id="KW-1185">Reference proteome</keyword>
<dbReference type="EMBL" id="ML211277">
    <property type="protein sequence ID" value="TFK85047.1"/>
    <property type="molecule type" value="Genomic_DNA"/>
</dbReference>
<organism evidence="1 2">
    <name type="scientific">Polyporus arcularius HHB13444</name>
    <dbReference type="NCBI Taxonomy" id="1314778"/>
    <lineage>
        <taxon>Eukaryota</taxon>
        <taxon>Fungi</taxon>
        <taxon>Dikarya</taxon>
        <taxon>Basidiomycota</taxon>
        <taxon>Agaricomycotina</taxon>
        <taxon>Agaricomycetes</taxon>
        <taxon>Polyporales</taxon>
        <taxon>Polyporaceae</taxon>
        <taxon>Polyporus</taxon>
    </lineage>
</organism>
<evidence type="ECO:0000313" key="1">
    <source>
        <dbReference type="EMBL" id="TFK85047.1"/>
    </source>
</evidence>
<dbReference type="InParanoid" id="A0A5C3P805"/>